<dbReference type="Proteomes" id="UP000244240">
    <property type="component" value="Unassembled WGS sequence"/>
</dbReference>
<keyword evidence="1" id="KW-1133">Transmembrane helix</keyword>
<sequence length="401" mass="46080">MKGKIRPWLWVLVPILLIAWLLPFGWNASMVPYSSLTPSDRGVSGIYRLLEERGEPVGRWEEGWDHLPETRGHVLWIVEPSQRFFSPGEIDTLKQWVRNGNTLIVWATFGRPLSDGLHLDGYEIDHRKKKVSMDRSGSGWKNEVETLHFPRNRRLLSSMDEVWKDDQGIPRIGKRGIGKGAIYYIPEPDLITNRGIGKEDNLALALYFASLAKGDGRIWFDETVHGMEAPSAGGAGEERTLTTLMSPLLWWLFFQGTLLFFLWLYRNGKRFGAPRWESVKEERTGNEYIRAMASLYQWAGVGQESLAIQLEGVLRETRSRLGLGSRSPLSKVLEQTERRMGWVAAQRFRKLIREIENLPDTPKGSTLIRLSRDLQKWREELEGWRPKRSTSRESGSFPTGF</sequence>
<accession>A0A2T6BG82</accession>
<evidence type="ECO:0000256" key="1">
    <source>
        <dbReference type="SAM" id="Phobius"/>
    </source>
</evidence>
<feature type="transmembrane region" description="Helical" evidence="1">
    <location>
        <begin position="248"/>
        <end position="265"/>
    </location>
</feature>
<dbReference type="InterPro" id="IPR025646">
    <property type="entry name" value="DUF4350"/>
</dbReference>
<name>A0A2T6BG82_9BACL</name>
<dbReference type="RefSeq" id="WP_108025339.1">
    <property type="nucleotide sequence ID" value="NZ_QBKR01000022.1"/>
</dbReference>
<keyword evidence="4" id="KW-1185">Reference proteome</keyword>
<evidence type="ECO:0000313" key="4">
    <source>
        <dbReference type="Proteomes" id="UP000244240"/>
    </source>
</evidence>
<protein>
    <submittedName>
        <fullName evidence="3">Uncharacterized protein DUF4350</fullName>
    </submittedName>
</protein>
<keyword evidence="1" id="KW-0812">Transmembrane</keyword>
<evidence type="ECO:0000313" key="3">
    <source>
        <dbReference type="EMBL" id="PTX55069.1"/>
    </source>
</evidence>
<organism evidence="3 4">
    <name type="scientific">Melghirimyces profundicolus</name>
    <dbReference type="NCBI Taxonomy" id="1242148"/>
    <lineage>
        <taxon>Bacteria</taxon>
        <taxon>Bacillati</taxon>
        <taxon>Bacillota</taxon>
        <taxon>Bacilli</taxon>
        <taxon>Bacillales</taxon>
        <taxon>Thermoactinomycetaceae</taxon>
        <taxon>Melghirimyces</taxon>
    </lineage>
</organism>
<proteinExistence type="predicted"/>
<dbReference type="AlphaFoldDB" id="A0A2T6BG82"/>
<gene>
    <name evidence="3" type="ORF">C8P63_12229</name>
</gene>
<evidence type="ECO:0000259" key="2">
    <source>
        <dbReference type="Pfam" id="PF14258"/>
    </source>
</evidence>
<feature type="domain" description="DUF4350" evidence="2">
    <location>
        <begin position="38"/>
        <end position="208"/>
    </location>
</feature>
<dbReference type="EMBL" id="QBKR01000022">
    <property type="protein sequence ID" value="PTX55069.1"/>
    <property type="molecule type" value="Genomic_DNA"/>
</dbReference>
<keyword evidence="1" id="KW-0472">Membrane</keyword>
<reference evidence="3 4" key="1">
    <citation type="submission" date="2018-04" db="EMBL/GenBank/DDBJ databases">
        <title>Genomic Encyclopedia of Archaeal and Bacterial Type Strains, Phase II (KMG-II): from individual species to whole genera.</title>
        <authorList>
            <person name="Goeker M."/>
        </authorList>
    </citation>
    <scope>NUCLEOTIDE SEQUENCE [LARGE SCALE GENOMIC DNA]</scope>
    <source>
        <strain evidence="3 4">DSM 45787</strain>
    </source>
</reference>
<comment type="caution">
    <text evidence="3">The sequence shown here is derived from an EMBL/GenBank/DDBJ whole genome shotgun (WGS) entry which is preliminary data.</text>
</comment>
<feature type="transmembrane region" description="Helical" evidence="1">
    <location>
        <begin position="7"/>
        <end position="26"/>
    </location>
</feature>
<dbReference type="Pfam" id="PF14258">
    <property type="entry name" value="DUF4350"/>
    <property type="match status" value="1"/>
</dbReference>
<dbReference type="OrthoDB" id="2986782at2"/>